<evidence type="ECO:0000256" key="6">
    <source>
        <dbReference type="ARBA" id="ARBA00023288"/>
    </source>
</evidence>
<evidence type="ECO:0000256" key="1">
    <source>
        <dbReference type="ARBA" id="ARBA00004193"/>
    </source>
</evidence>
<evidence type="ECO:0000313" key="9">
    <source>
        <dbReference type="Proteomes" id="UP000761411"/>
    </source>
</evidence>
<reference evidence="8 9" key="1">
    <citation type="journal article" date="2021" name="Microorganisms">
        <title>Bacterial Dimethylsulfoniopropionate Biosynthesis in the East China Sea.</title>
        <authorList>
            <person name="Liu J."/>
            <person name="Zhang Y."/>
            <person name="Liu J."/>
            <person name="Zhong H."/>
            <person name="Williams B.T."/>
            <person name="Zheng Y."/>
            <person name="Curson A.R.J."/>
            <person name="Sun C."/>
            <person name="Sun H."/>
            <person name="Song D."/>
            <person name="Wagner Mackenzie B."/>
            <person name="Bermejo Martinez A."/>
            <person name="Todd J.D."/>
            <person name="Zhang X.H."/>
        </authorList>
    </citation>
    <scope>NUCLEOTIDE SEQUENCE [LARGE SCALE GENOMIC DNA]</scope>
    <source>
        <strain evidence="8 9">ESS08</strain>
    </source>
</reference>
<dbReference type="EMBL" id="QTKX01000002">
    <property type="protein sequence ID" value="MBS8266080.1"/>
    <property type="molecule type" value="Genomic_DNA"/>
</dbReference>
<dbReference type="InterPro" id="IPR028082">
    <property type="entry name" value="Peripla_BP_I"/>
</dbReference>
<sequence length="326" mass="35394">MKQIIHILIILFLLVGSLAGCANSELKAKERVKIGIMLSDVGLGDQSFSDAAFAGLAKARDELDILFDYRELQAVGTYEKGFTELVEEGNDIVIGLGFMVIEDLEKVAKKYPEQQFILVDSVSELANIRSITFKEEQGSFLAGALAGMASKSNIVGFVGGADVPLIHKFKAGFEQGVKVVNPEAEVKVVYANDFGNTELGGKIASEMIDEGADVLYAAAGFTGVGVLKEAQSKKKFAIGVDSDQYFFAEKAIITSMLKNVDVALYETIKEFKVEKSLKAKQIELGINEKGVGLAPIRVIKLTPEQEKSLEELEAKLSRNELSIQLD</sequence>
<gene>
    <name evidence="8" type="ORF">DYI25_16760</name>
</gene>
<comment type="subcellular location">
    <subcellularLocation>
        <location evidence="1">Cell membrane</location>
        <topology evidence="1">Lipid-anchor</topology>
    </subcellularLocation>
</comment>
<dbReference type="GO" id="GO:0005886">
    <property type="term" value="C:plasma membrane"/>
    <property type="evidence" value="ECO:0007669"/>
    <property type="project" value="UniProtKB-SubCell"/>
</dbReference>
<dbReference type="RefSeq" id="WP_213370938.1">
    <property type="nucleotide sequence ID" value="NZ_QTKX01000002.1"/>
</dbReference>
<evidence type="ECO:0000256" key="3">
    <source>
        <dbReference type="ARBA" id="ARBA00022475"/>
    </source>
</evidence>
<dbReference type="AlphaFoldDB" id="A0A944GYS1"/>
<dbReference type="InterPro" id="IPR003760">
    <property type="entry name" value="PnrA-like"/>
</dbReference>
<feature type="domain" description="ABC transporter substrate-binding protein PnrA-like" evidence="7">
    <location>
        <begin position="37"/>
        <end position="311"/>
    </location>
</feature>
<dbReference type="PROSITE" id="PS51257">
    <property type="entry name" value="PROKAR_LIPOPROTEIN"/>
    <property type="match status" value="1"/>
</dbReference>
<evidence type="ECO:0000313" key="8">
    <source>
        <dbReference type="EMBL" id="MBS8266080.1"/>
    </source>
</evidence>
<keyword evidence="5" id="KW-0472">Membrane</keyword>
<comment type="similarity">
    <text evidence="2">Belongs to the BMP lipoprotein family.</text>
</comment>
<dbReference type="PANTHER" id="PTHR34296">
    <property type="entry name" value="TRANSCRIPTIONAL ACTIVATOR PROTEIN MED"/>
    <property type="match status" value="1"/>
</dbReference>
<evidence type="ECO:0000259" key="7">
    <source>
        <dbReference type="Pfam" id="PF02608"/>
    </source>
</evidence>
<name>A0A944GYS1_9BACI</name>
<dbReference type="Gene3D" id="3.40.50.2300">
    <property type="match status" value="2"/>
</dbReference>
<proteinExistence type="inferred from homology"/>
<protein>
    <submittedName>
        <fullName evidence="8">BMP family ABC transporter substrate-binding protein</fullName>
    </submittedName>
</protein>
<keyword evidence="6" id="KW-0449">Lipoprotein</keyword>
<accession>A0A944GYS1</accession>
<keyword evidence="3" id="KW-1003">Cell membrane</keyword>
<dbReference type="InterPro" id="IPR050957">
    <property type="entry name" value="BMP_lipoprotein"/>
</dbReference>
<evidence type="ECO:0000256" key="5">
    <source>
        <dbReference type="ARBA" id="ARBA00023136"/>
    </source>
</evidence>
<evidence type="ECO:0000256" key="2">
    <source>
        <dbReference type="ARBA" id="ARBA00008610"/>
    </source>
</evidence>
<dbReference type="Pfam" id="PF02608">
    <property type="entry name" value="Bmp"/>
    <property type="match status" value="1"/>
</dbReference>
<organism evidence="8 9">
    <name type="scientific">Mesobacillus boroniphilus</name>
    <dbReference type="NCBI Taxonomy" id="308892"/>
    <lineage>
        <taxon>Bacteria</taxon>
        <taxon>Bacillati</taxon>
        <taxon>Bacillota</taxon>
        <taxon>Bacilli</taxon>
        <taxon>Bacillales</taxon>
        <taxon>Bacillaceae</taxon>
        <taxon>Mesobacillus</taxon>
    </lineage>
</organism>
<evidence type="ECO:0000256" key="4">
    <source>
        <dbReference type="ARBA" id="ARBA00022729"/>
    </source>
</evidence>
<keyword evidence="9" id="KW-1185">Reference proteome</keyword>
<comment type="caution">
    <text evidence="8">The sequence shown here is derived from an EMBL/GenBank/DDBJ whole genome shotgun (WGS) entry which is preliminary data.</text>
</comment>
<dbReference type="SUPFAM" id="SSF53822">
    <property type="entry name" value="Periplasmic binding protein-like I"/>
    <property type="match status" value="1"/>
</dbReference>
<dbReference type="CDD" id="cd06354">
    <property type="entry name" value="PBP1_PrnA-like"/>
    <property type="match status" value="1"/>
</dbReference>
<dbReference type="Proteomes" id="UP000761411">
    <property type="component" value="Unassembled WGS sequence"/>
</dbReference>
<dbReference type="PANTHER" id="PTHR34296:SF2">
    <property type="entry name" value="ABC TRANSPORTER GUANOSINE-BINDING PROTEIN NUPN"/>
    <property type="match status" value="1"/>
</dbReference>
<keyword evidence="4" id="KW-0732">Signal</keyword>